<comment type="subunit">
    <text evidence="8">Component of the lipopolysaccharide transport and assembly complex. The LptBFG transporter is composed of two ATP-binding proteins (LptB) and two transmembrane proteins (LptF and LptG).</text>
</comment>
<name>A0A7V7GQL9_9GAMM</name>
<dbReference type="GO" id="GO:0015920">
    <property type="term" value="P:lipopolysaccharide transport"/>
    <property type="evidence" value="ECO:0007669"/>
    <property type="project" value="TreeGrafter"/>
</dbReference>
<dbReference type="EMBL" id="QOVF01000006">
    <property type="protein sequence ID" value="KAA0692436.1"/>
    <property type="molecule type" value="Genomic_DNA"/>
</dbReference>
<dbReference type="GO" id="GO:0043190">
    <property type="term" value="C:ATP-binding cassette (ABC) transporter complex"/>
    <property type="evidence" value="ECO:0007669"/>
    <property type="project" value="InterPro"/>
</dbReference>
<evidence type="ECO:0000256" key="7">
    <source>
        <dbReference type="ARBA" id="ARBA00023136"/>
    </source>
</evidence>
<sequence length="353" mass="38845">MRKLDRYIGSTVLLNIVVVAMIILGLDLLFAFIGELDDVEGNYSAMDALTYTLFTLPRRLYDMLPLAALVGCLIGLGTLASNSELTIMRAAGVSIARIIGAVMKPLLVVMLAGILLGEYAAPYSENLAENRRAIAQGSDGAFQSRGLWHREGDDFLHINAVQPDGELVGVTRYRFGEERRLLEASFASRATVQSDHWLMQDVEATRFQENGNSEVSVSAEERWDVLLSAELLRVVMLEPDVLSLAAIWQYQGYLAEQGLNNSQYWLAFWKKLLQPLATLALVFVAISFVFGPLRSVTLGQRIFTGVLVGFSFQILQDLLGPSSLVFGFSPLIAVLLPIGLLLVMGAWLMKRAG</sequence>
<evidence type="ECO:0000313" key="11">
    <source>
        <dbReference type="Proteomes" id="UP000463138"/>
    </source>
</evidence>
<evidence type="ECO:0000256" key="3">
    <source>
        <dbReference type="ARBA" id="ARBA00007725"/>
    </source>
</evidence>
<dbReference type="OrthoDB" id="9776227at2"/>
<proteinExistence type="inferred from homology"/>
<keyword evidence="4" id="KW-1003">Cell membrane</keyword>
<dbReference type="AlphaFoldDB" id="A0A7V7GQL9"/>
<dbReference type="PANTHER" id="PTHR33529">
    <property type="entry name" value="SLR0882 PROTEIN-RELATED"/>
    <property type="match status" value="1"/>
</dbReference>
<evidence type="ECO:0000256" key="6">
    <source>
        <dbReference type="ARBA" id="ARBA00022989"/>
    </source>
</evidence>
<comment type="function">
    <text evidence="1">Part of the ABC transporter complex LptBFG involved in the translocation of lipopolysaccharide (LPS) from the inner membrane to the outer membrane.</text>
</comment>
<evidence type="ECO:0000256" key="9">
    <source>
        <dbReference type="SAM" id="Phobius"/>
    </source>
</evidence>
<comment type="caution">
    <text evidence="10">The sequence shown here is derived from an EMBL/GenBank/DDBJ whole genome shotgun (WGS) entry which is preliminary data.</text>
</comment>
<dbReference type="InterPro" id="IPR030923">
    <property type="entry name" value="LptG"/>
</dbReference>
<feature type="transmembrane region" description="Helical" evidence="9">
    <location>
        <begin position="272"/>
        <end position="290"/>
    </location>
</feature>
<evidence type="ECO:0000256" key="8">
    <source>
        <dbReference type="ARBA" id="ARBA00026081"/>
    </source>
</evidence>
<evidence type="ECO:0000256" key="4">
    <source>
        <dbReference type="ARBA" id="ARBA00022475"/>
    </source>
</evidence>
<keyword evidence="5 9" id="KW-0812">Transmembrane</keyword>
<feature type="transmembrane region" description="Helical" evidence="9">
    <location>
        <begin position="302"/>
        <end position="319"/>
    </location>
</feature>
<evidence type="ECO:0000256" key="2">
    <source>
        <dbReference type="ARBA" id="ARBA00004651"/>
    </source>
</evidence>
<organism evidence="10 11">
    <name type="scientific">Halopseudomonas laoshanensis</name>
    <dbReference type="NCBI Taxonomy" id="2268758"/>
    <lineage>
        <taxon>Bacteria</taxon>
        <taxon>Pseudomonadati</taxon>
        <taxon>Pseudomonadota</taxon>
        <taxon>Gammaproteobacteria</taxon>
        <taxon>Pseudomonadales</taxon>
        <taxon>Pseudomonadaceae</taxon>
        <taxon>Halopseudomonas</taxon>
    </lineage>
</organism>
<feature type="transmembrane region" description="Helical" evidence="9">
    <location>
        <begin position="63"/>
        <end position="82"/>
    </location>
</feature>
<evidence type="ECO:0000256" key="1">
    <source>
        <dbReference type="ARBA" id="ARBA00002265"/>
    </source>
</evidence>
<dbReference type="NCBIfam" id="TIGR04408">
    <property type="entry name" value="LptG_lptG"/>
    <property type="match status" value="1"/>
</dbReference>
<feature type="transmembrane region" description="Helical" evidence="9">
    <location>
        <begin position="94"/>
        <end position="116"/>
    </location>
</feature>
<gene>
    <name evidence="10" type="primary">lptG</name>
    <name evidence="10" type="ORF">DT594_15885</name>
</gene>
<keyword evidence="6 9" id="KW-1133">Transmembrane helix</keyword>
<dbReference type="InterPro" id="IPR005495">
    <property type="entry name" value="LptG/LptF_permease"/>
</dbReference>
<evidence type="ECO:0000256" key="5">
    <source>
        <dbReference type="ARBA" id="ARBA00022692"/>
    </source>
</evidence>
<dbReference type="RefSeq" id="WP_096345686.1">
    <property type="nucleotide sequence ID" value="NZ_QOVF01000006.1"/>
</dbReference>
<feature type="transmembrane region" description="Helical" evidence="9">
    <location>
        <begin position="325"/>
        <end position="349"/>
    </location>
</feature>
<dbReference type="GO" id="GO:0055085">
    <property type="term" value="P:transmembrane transport"/>
    <property type="evidence" value="ECO:0007669"/>
    <property type="project" value="InterPro"/>
</dbReference>
<keyword evidence="11" id="KW-1185">Reference proteome</keyword>
<comment type="subcellular location">
    <subcellularLocation>
        <location evidence="2">Cell membrane</location>
        <topology evidence="2">Multi-pass membrane protein</topology>
    </subcellularLocation>
</comment>
<evidence type="ECO:0000313" key="10">
    <source>
        <dbReference type="EMBL" id="KAA0692436.1"/>
    </source>
</evidence>
<dbReference type="Pfam" id="PF03739">
    <property type="entry name" value="LptF_LptG"/>
    <property type="match status" value="1"/>
</dbReference>
<feature type="transmembrane region" description="Helical" evidence="9">
    <location>
        <begin position="12"/>
        <end position="33"/>
    </location>
</feature>
<dbReference type="Proteomes" id="UP000463138">
    <property type="component" value="Unassembled WGS sequence"/>
</dbReference>
<comment type="similarity">
    <text evidence="3">Belongs to the LptF/LptG family.</text>
</comment>
<protein>
    <submittedName>
        <fullName evidence="10">LPS export ABC transporter permease LptG</fullName>
    </submittedName>
</protein>
<reference evidence="10 11" key="1">
    <citation type="submission" date="2018-07" db="EMBL/GenBank/DDBJ databases">
        <title>Pseudomonas laoshanensis sp. nov., isolated from soil.</title>
        <authorList>
            <person name="Sun J."/>
            <person name="Yu L."/>
            <person name="Wang M."/>
            <person name="Zhang C."/>
        </authorList>
    </citation>
    <scope>NUCLEOTIDE SEQUENCE [LARGE SCALE GENOMIC DNA]</scope>
    <source>
        <strain evidence="10 11">Y22</strain>
    </source>
</reference>
<accession>A0A7V7GQL9</accession>
<dbReference type="PANTHER" id="PTHR33529:SF2">
    <property type="entry name" value="LIPOPOLYSACCHARIDE EXPORT SYSTEM PERMEASE PROTEIN LPTG"/>
    <property type="match status" value="1"/>
</dbReference>
<keyword evidence="7 9" id="KW-0472">Membrane</keyword>